<dbReference type="AlphaFoldDB" id="A0AAW0BX90"/>
<comment type="caution">
    <text evidence="2">The sequence shown here is derived from an EMBL/GenBank/DDBJ whole genome shotgun (WGS) entry which is preliminary data.</text>
</comment>
<sequence length="336" mass="35643">MPRLTEVDPNVPRPKGTKGASGFSHYSSSSAPSSNVPHIFSPTSSAYHGSGTPATTYSYASLKYDGSPMGGVYPATDLRDSPAPSHHINSSYPSTTPFNSPYYSSPTSFDGSLQSSNASFHSSRRTSLLSQTHSHLSPSNPTLSPFASPYASSISSLQAGAGAGIPSTPGSSGFNTMQVPPPGSSSSDDVLLNPLLNPGTLGIFFDVTRPLTSVTITPHPSSPTVTVYDQATSPGIKSGYLILEFTFEGMHSSQNSADTKLQCAVSSNDGFLSQGVSKNAVASNRAMTKGQERAQRRGRSFICWMDFVRDGTMFCGLRVKDTRTKYVVMEVLLRQP</sequence>
<feature type="region of interest" description="Disordered" evidence="1">
    <location>
        <begin position="113"/>
        <end position="141"/>
    </location>
</feature>
<protein>
    <submittedName>
        <fullName evidence="2">Uncharacterized protein</fullName>
    </submittedName>
</protein>
<dbReference type="EMBL" id="JAYKXP010000072">
    <property type="protein sequence ID" value="KAK7031025.1"/>
    <property type="molecule type" value="Genomic_DNA"/>
</dbReference>
<feature type="compositionally biased region" description="Polar residues" evidence="1">
    <location>
        <begin position="168"/>
        <end position="178"/>
    </location>
</feature>
<evidence type="ECO:0000313" key="2">
    <source>
        <dbReference type="EMBL" id="KAK7031025.1"/>
    </source>
</evidence>
<feature type="region of interest" description="Disordered" evidence="1">
    <location>
        <begin position="1"/>
        <end position="35"/>
    </location>
</feature>
<feature type="compositionally biased region" description="Polar residues" evidence="1">
    <location>
        <begin position="87"/>
        <end position="96"/>
    </location>
</feature>
<feature type="compositionally biased region" description="Low complexity" evidence="1">
    <location>
        <begin position="21"/>
        <end position="34"/>
    </location>
</feature>
<organism evidence="2 3">
    <name type="scientific">Paramarasmius palmivorus</name>
    <dbReference type="NCBI Taxonomy" id="297713"/>
    <lineage>
        <taxon>Eukaryota</taxon>
        <taxon>Fungi</taxon>
        <taxon>Dikarya</taxon>
        <taxon>Basidiomycota</taxon>
        <taxon>Agaricomycotina</taxon>
        <taxon>Agaricomycetes</taxon>
        <taxon>Agaricomycetidae</taxon>
        <taxon>Agaricales</taxon>
        <taxon>Marasmiineae</taxon>
        <taxon>Marasmiaceae</taxon>
        <taxon>Paramarasmius</taxon>
    </lineage>
</organism>
<dbReference type="Proteomes" id="UP001383192">
    <property type="component" value="Unassembled WGS sequence"/>
</dbReference>
<gene>
    <name evidence="2" type="ORF">VNI00_013815</name>
</gene>
<accession>A0AAW0BX90</accession>
<feature type="region of interest" description="Disordered" evidence="1">
    <location>
        <begin position="73"/>
        <end position="96"/>
    </location>
</feature>
<proteinExistence type="predicted"/>
<feature type="compositionally biased region" description="Low complexity" evidence="1">
    <location>
        <begin position="126"/>
        <end position="139"/>
    </location>
</feature>
<name>A0AAW0BX90_9AGAR</name>
<evidence type="ECO:0000256" key="1">
    <source>
        <dbReference type="SAM" id="MobiDB-lite"/>
    </source>
</evidence>
<reference evidence="2 3" key="1">
    <citation type="submission" date="2024-01" db="EMBL/GenBank/DDBJ databases">
        <title>A draft genome for a cacao thread blight-causing isolate of Paramarasmius palmivorus.</title>
        <authorList>
            <person name="Baruah I.K."/>
            <person name="Bukari Y."/>
            <person name="Amoako-Attah I."/>
            <person name="Meinhardt L.W."/>
            <person name="Bailey B.A."/>
            <person name="Cohen S.P."/>
        </authorList>
    </citation>
    <scope>NUCLEOTIDE SEQUENCE [LARGE SCALE GENOMIC DNA]</scope>
    <source>
        <strain evidence="2 3">GH-12</strain>
    </source>
</reference>
<evidence type="ECO:0000313" key="3">
    <source>
        <dbReference type="Proteomes" id="UP001383192"/>
    </source>
</evidence>
<feature type="region of interest" description="Disordered" evidence="1">
    <location>
        <begin position="161"/>
        <end position="188"/>
    </location>
</feature>
<keyword evidence="3" id="KW-1185">Reference proteome</keyword>